<accession>A0A8E2JA34</accession>
<feature type="non-terminal residue" evidence="2">
    <location>
        <position position="280"/>
    </location>
</feature>
<dbReference type="GO" id="GO:0016538">
    <property type="term" value="F:cyclin-dependent protein serine/threonine kinase regulator activity"/>
    <property type="evidence" value="ECO:0007669"/>
    <property type="project" value="TreeGrafter"/>
</dbReference>
<gene>
    <name evidence="2" type="ORF">K432DRAFT_282380</name>
</gene>
<feature type="non-terminal residue" evidence="2">
    <location>
        <position position="1"/>
    </location>
</feature>
<sequence>PPSPPNPSADHGVIPRISSPNQNAPSPPADAEWDVSDLLPETAMKMLCRSVQALANATGDVPPTPPLNRPTTPGGFHITKENFRHHHRRTSSRPATPVPSDDMKAPTFKNVELGSPEASLCEPSVADVSANAEPVHIQQEAIARKFFSKKTPAVTLEEYLLRLQRYCPMSTAVYLAAGVYIYKLAVEERLVPVTSRTIHRLVLGSLRVAMKALEDLRYPQARFAGVGGVSENELKMLEISICYLTNFDLQVNSETLFQKTIFLQNAAQAATVCTKLPASF</sequence>
<evidence type="ECO:0000313" key="3">
    <source>
        <dbReference type="Proteomes" id="UP000250266"/>
    </source>
</evidence>
<reference evidence="2 3" key="1">
    <citation type="journal article" date="2016" name="Nat. Commun.">
        <title>Ectomycorrhizal ecology is imprinted in the genome of the dominant symbiotic fungus Cenococcum geophilum.</title>
        <authorList>
            <consortium name="DOE Joint Genome Institute"/>
            <person name="Peter M."/>
            <person name="Kohler A."/>
            <person name="Ohm R.A."/>
            <person name="Kuo A."/>
            <person name="Krutzmann J."/>
            <person name="Morin E."/>
            <person name="Arend M."/>
            <person name="Barry K.W."/>
            <person name="Binder M."/>
            <person name="Choi C."/>
            <person name="Clum A."/>
            <person name="Copeland A."/>
            <person name="Grisel N."/>
            <person name="Haridas S."/>
            <person name="Kipfer T."/>
            <person name="LaButti K."/>
            <person name="Lindquist E."/>
            <person name="Lipzen A."/>
            <person name="Maire R."/>
            <person name="Meier B."/>
            <person name="Mihaltcheva S."/>
            <person name="Molinier V."/>
            <person name="Murat C."/>
            <person name="Poggeler S."/>
            <person name="Quandt C.A."/>
            <person name="Sperisen C."/>
            <person name="Tritt A."/>
            <person name="Tisserant E."/>
            <person name="Crous P.W."/>
            <person name="Henrissat B."/>
            <person name="Nehls U."/>
            <person name="Egli S."/>
            <person name="Spatafora J.W."/>
            <person name="Grigoriev I.V."/>
            <person name="Martin F.M."/>
        </authorList>
    </citation>
    <scope>NUCLEOTIDE SEQUENCE [LARGE SCALE GENOMIC DNA]</scope>
    <source>
        <strain evidence="2 3">CBS 459.81</strain>
    </source>
</reference>
<evidence type="ECO:0000256" key="1">
    <source>
        <dbReference type="SAM" id="MobiDB-lite"/>
    </source>
</evidence>
<dbReference type="Proteomes" id="UP000250266">
    <property type="component" value="Unassembled WGS sequence"/>
</dbReference>
<dbReference type="Pfam" id="PF08613">
    <property type="entry name" value="Cyclin"/>
    <property type="match status" value="1"/>
</dbReference>
<feature type="region of interest" description="Disordered" evidence="1">
    <location>
        <begin position="84"/>
        <end position="103"/>
    </location>
</feature>
<dbReference type="PANTHER" id="PTHR15615">
    <property type="match status" value="1"/>
</dbReference>
<organism evidence="2 3">
    <name type="scientific">Lepidopterella palustris CBS 459.81</name>
    <dbReference type="NCBI Taxonomy" id="1314670"/>
    <lineage>
        <taxon>Eukaryota</taxon>
        <taxon>Fungi</taxon>
        <taxon>Dikarya</taxon>
        <taxon>Ascomycota</taxon>
        <taxon>Pezizomycotina</taxon>
        <taxon>Dothideomycetes</taxon>
        <taxon>Pleosporomycetidae</taxon>
        <taxon>Mytilinidiales</taxon>
        <taxon>Argynnaceae</taxon>
        <taxon>Lepidopterella</taxon>
    </lineage>
</organism>
<name>A0A8E2JA34_9PEZI</name>
<proteinExistence type="predicted"/>
<dbReference type="GO" id="GO:0005634">
    <property type="term" value="C:nucleus"/>
    <property type="evidence" value="ECO:0007669"/>
    <property type="project" value="TreeGrafter"/>
</dbReference>
<dbReference type="GO" id="GO:0000307">
    <property type="term" value="C:cyclin-dependent protein kinase holoenzyme complex"/>
    <property type="evidence" value="ECO:0007669"/>
    <property type="project" value="TreeGrafter"/>
</dbReference>
<dbReference type="AlphaFoldDB" id="A0A8E2JA34"/>
<dbReference type="Gene3D" id="1.10.472.10">
    <property type="entry name" value="Cyclin-like"/>
    <property type="match status" value="1"/>
</dbReference>
<dbReference type="OrthoDB" id="5304883at2759"/>
<dbReference type="EMBL" id="KV745399">
    <property type="protein sequence ID" value="OCK74882.1"/>
    <property type="molecule type" value="Genomic_DNA"/>
</dbReference>
<protein>
    <submittedName>
        <fullName evidence="2">Cyclin-domain-containing protein</fullName>
    </submittedName>
</protein>
<dbReference type="InterPro" id="IPR013922">
    <property type="entry name" value="Cyclin_PHO80-like"/>
</dbReference>
<evidence type="ECO:0000313" key="2">
    <source>
        <dbReference type="EMBL" id="OCK74882.1"/>
    </source>
</evidence>
<dbReference type="GO" id="GO:0019901">
    <property type="term" value="F:protein kinase binding"/>
    <property type="evidence" value="ECO:0007669"/>
    <property type="project" value="InterPro"/>
</dbReference>
<dbReference type="CDD" id="cd20558">
    <property type="entry name" value="CYCLIN_ScPCL7-like"/>
    <property type="match status" value="1"/>
</dbReference>
<dbReference type="PANTHER" id="PTHR15615:SF32">
    <property type="entry name" value="PROTEIN KINASE COMPLEX COMPONENT, PUTATIVE (AFU_ORTHOLOGUE AFUA_2G07660)-RELATED"/>
    <property type="match status" value="1"/>
</dbReference>
<feature type="region of interest" description="Disordered" evidence="1">
    <location>
        <begin position="57"/>
        <end position="77"/>
    </location>
</feature>
<keyword evidence="3" id="KW-1185">Reference proteome</keyword>
<feature type="region of interest" description="Disordered" evidence="1">
    <location>
        <begin position="1"/>
        <end position="35"/>
    </location>
</feature>